<keyword evidence="6 7" id="KW-0472">Membrane</keyword>
<feature type="transmembrane region" description="Helical" evidence="7">
    <location>
        <begin position="70"/>
        <end position="87"/>
    </location>
</feature>
<keyword evidence="5 7" id="KW-1133">Transmembrane helix</keyword>
<dbReference type="RefSeq" id="WP_301774780.1">
    <property type="nucleotide sequence ID" value="NZ_JAGGJB010000004.1"/>
</dbReference>
<comment type="subcellular location">
    <subcellularLocation>
        <location evidence="7">Cell inner membrane</location>
        <topology evidence="7">Multi-pass membrane protein</topology>
    </subcellularLocation>
    <subcellularLocation>
        <location evidence="1">Cell membrane</location>
        <topology evidence="1">Multi-pass membrane protein</topology>
    </subcellularLocation>
</comment>
<evidence type="ECO:0000256" key="2">
    <source>
        <dbReference type="ARBA" id="ARBA00009298"/>
    </source>
</evidence>
<dbReference type="Proteomes" id="UP001169491">
    <property type="component" value="Unassembled WGS sequence"/>
</dbReference>
<reference evidence="11 12" key="1">
    <citation type="submission" date="2021-03" db="EMBL/GenBank/DDBJ databases">
        <title>Pseudidiomarina terrestris, a new bacterium isolated from saline soil.</title>
        <authorList>
            <person name="Galisteo C."/>
            <person name="De La Haba R."/>
            <person name="Sanchez-Porro C."/>
            <person name="Ventosa A."/>
        </authorList>
    </citation>
    <scope>NUCLEOTIDE SEQUENCE [LARGE SCALE GENOMIC DNA]</scope>
    <source>
        <strain evidence="9 12">1APP75-32.1</strain>
        <strain evidence="11">1APR75-15</strain>
        <strain evidence="10">1ASR75-15</strain>
    </source>
</reference>
<proteinExistence type="inferred from homology"/>
<sequence>MDWAALLNITPYSWDAIGTALFCGTLVGLERQMRGKPVGIRTSSLITLGTYLFIVGASSIMTDATDPSRIIGQVITGIGFLGAGVMLARDGIVVGVTSAATIWVLASVGVAIGLGHLAVAMKLSVVVVGVLFGVDILEDYFQSLTRGVHHKYKGWKKSIRKDKQG</sequence>
<keyword evidence="7" id="KW-0997">Cell inner membrane</keyword>
<dbReference type="EMBL" id="JAGGJB010000004">
    <property type="protein sequence ID" value="MDN7124824.1"/>
    <property type="molecule type" value="Genomic_DNA"/>
</dbReference>
<evidence type="ECO:0000313" key="9">
    <source>
        <dbReference type="EMBL" id="MDN7124824.1"/>
    </source>
</evidence>
<evidence type="ECO:0000256" key="7">
    <source>
        <dbReference type="RuleBase" id="RU365041"/>
    </source>
</evidence>
<dbReference type="GO" id="GO:0005886">
    <property type="term" value="C:plasma membrane"/>
    <property type="evidence" value="ECO:0007669"/>
    <property type="project" value="UniProtKB-SubCell"/>
</dbReference>
<evidence type="ECO:0000256" key="5">
    <source>
        <dbReference type="ARBA" id="ARBA00022989"/>
    </source>
</evidence>
<evidence type="ECO:0000313" key="11">
    <source>
        <dbReference type="Proteomes" id="UP001169491"/>
    </source>
</evidence>
<evidence type="ECO:0000256" key="6">
    <source>
        <dbReference type="ARBA" id="ARBA00023136"/>
    </source>
</evidence>
<comment type="caution">
    <text evidence="9">The sequence shown here is derived from an EMBL/GenBank/DDBJ whole genome shotgun (WGS) entry which is preliminary data.</text>
</comment>
<protein>
    <recommendedName>
        <fullName evidence="7">Protein MgtC</fullName>
    </recommendedName>
</protein>
<evidence type="ECO:0000259" key="8">
    <source>
        <dbReference type="Pfam" id="PF02308"/>
    </source>
</evidence>
<accession>A0AAW7R0N6</accession>
<dbReference type="Proteomes" id="UP001169492">
    <property type="component" value="Unassembled WGS sequence"/>
</dbReference>
<dbReference type="Pfam" id="PF02308">
    <property type="entry name" value="MgtC"/>
    <property type="match status" value="1"/>
</dbReference>
<dbReference type="PANTHER" id="PTHR33778">
    <property type="entry name" value="PROTEIN MGTC"/>
    <property type="match status" value="1"/>
</dbReference>
<feature type="transmembrane region" description="Helical" evidence="7">
    <location>
        <begin position="38"/>
        <end position="58"/>
    </location>
</feature>
<comment type="similarity">
    <text evidence="2 7">Belongs to the MgtC/SapB family.</text>
</comment>
<dbReference type="AlphaFoldDB" id="A0AAW7R0N6"/>
<evidence type="ECO:0000256" key="3">
    <source>
        <dbReference type="ARBA" id="ARBA00022475"/>
    </source>
</evidence>
<feature type="transmembrane region" description="Helical" evidence="7">
    <location>
        <begin position="118"/>
        <end position="137"/>
    </location>
</feature>
<feature type="transmembrane region" description="Helical" evidence="7">
    <location>
        <begin position="12"/>
        <end position="29"/>
    </location>
</feature>
<gene>
    <name evidence="9" type="ORF">J6I90_08015</name>
    <name evidence="10" type="ORF">J6I92_07440</name>
</gene>
<organism evidence="9 12">
    <name type="scientific">Pseudidiomarina terrestris</name>
    <dbReference type="NCBI Taxonomy" id="2820060"/>
    <lineage>
        <taxon>Bacteria</taxon>
        <taxon>Pseudomonadati</taxon>
        <taxon>Pseudomonadota</taxon>
        <taxon>Gammaproteobacteria</taxon>
        <taxon>Alteromonadales</taxon>
        <taxon>Idiomarinaceae</taxon>
        <taxon>Pseudidiomarina</taxon>
    </lineage>
</organism>
<feature type="transmembrane region" description="Helical" evidence="7">
    <location>
        <begin position="92"/>
        <end position="112"/>
    </location>
</feature>
<dbReference type="EMBL" id="JAGGJC010000002">
    <property type="protein sequence ID" value="MDN7129702.1"/>
    <property type="molecule type" value="Genomic_DNA"/>
</dbReference>
<evidence type="ECO:0000256" key="4">
    <source>
        <dbReference type="ARBA" id="ARBA00022692"/>
    </source>
</evidence>
<dbReference type="PRINTS" id="PR01837">
    <property type="entry name" value="MGTCSAPBPROT"/>
</dbReference>
<feature type="domain" description="MgtC/SapB/SrpB/YhiD N-terminal" evidence="8">
    <location>
        <begin position="18"/>
        <end position="138"/>
    </location>
</feature>
<evidence type="ECO:0000313" key="10">
    <source>
        <dbReference type="EMBL" id="MDN7129702.1"/>
    </source>
</evidence>
<name>A0AAW7R0N6_9GAMM</name>
<dbReference type="InterPro" id="IPR049177">
    <property type="entry name" value="MgtC_SapB_SrpB_YhiD_N"/>
</dbReference>
<keyword evidence="11" id="KW-1185">Reference proteome</keyword>
<evidence type="ECO:0000313" key="12">
    <source>
        <dbReference type="Proteomes" id="UP001169492"/>
    </source>
</evidence>
<keyword evidence="3" id="KW-1003">Cell membrane</keyword>
<dbReference type="PANTHER" id="PTHR33778:SF1">
    <property type="entry name" value="MAGNESIUM TRANSPORTER YHID-RELATED"/>
    <property type="match status" value="1"/>
</dbReference>
<evidence type="ECO:0000256" key="1">
    <source>
        <dbReference type="ARBA" id="ARBA00004651"/>
    </source>
</evidence>
<dbReference type="InterPro" id="IPR003416">
    <property type="entry name" value="MgtC/SapB/SrpB/YhiD_fam"/>
</dbReference>
<keyword evidence="4 7" id="KW-0812">Transmembrane</keyword>